<comment type="similarity">
    <text evidence="1">Belongs to the glycosyltransferase 47 family.</text>
</comment>
<organism evidence="3 4">
    <name type="scientific">Ladona fulva</name>
    <name type="common">Scarce chaser dragonfly</name>
    <name type="synonym">Libellula fulva</name>
    <dbReference type="NCBI Taxonomy" id="123851"/>
    <lineage>
        <taxon>Eukaryota</taxon>
        <taxon>Metazoa</taxon>
        <taxon>Ecdysozoa</taxon>
        <taxon>Arthropoda</taxon>
        <taxon>Hexapoda</taxon>
        <taxon>Insecta</taxon>
        <taxon>Pterygota</taxon>
        <taxon>Palaeoptera</taxon>
        <taxon>Odonata</taxon>
        <taxon>Epiprocta</taxon>
        <taxon>Anisoptera</taxon>
        <taxon>Libelluloidea</taxon>
        <taxon>Libellulidae</taxon>
        <taxon>Ladona</taxon>
    </lineage>
</organism>
<dbReference type="EMBL" id="KZ308204">
    <property type="protein sequence ID" value="KAG8224635.1"/>
    <property type="molecule type" value="Genomic_DNA"/>
</dbReference>
<evidence type="ECO:0000259" key="2">
    <source>
        <dbReference type="Pfam" id="PF03016"/>
    </source>
</evidence>
<dbReference type="GO" id="GO:0015020">
    <property type="term" value="F:glucuronosyltransferase activity"/>
    <property type="evidence" value="ECO:0007669"/>
    <property type="project" value="TreeGrafter"/>
</dbReference>
<dbReference type="Pfam" id="PF03016">
    <property type="entry name" value="Exostosin_GT47"/>
    <property type="match status" value="1"/>
</dbReference>
<dbReference type="AlphaFoldDB" id="A0A8K0JXR4"/>
<dbReference type="Proteomes" id="UP000792457">
    <property type="component" value="Unassembled WGS sequence"/>
</dbReference>
<dbReference type="OrthoDB" id="1924787at2759"/>
<feature type="domain" description="Exostosin GT47" evidence="2">
    <location>
        <begin position="20"/>
        <end position="91"/>
    </location>
</feature>
<name>A0A8K0JXR4_LADFU</name>
<dbReference type="PANTHER" id="PTHR11062:SF129">
    <property type="entry name" value="EXOSTOSIN-1"/>
    <property type="match status" value="1"/>
</dbReference>
<proteinExistence type="inferred from homology"/>
<reference evidence="3" key="1">
    <citation type="submission" date="2013-04" db="EMBL/GenBank/DDBJ databases">
        <authorList>
            <person name="Qu J."/>
            <person name="Murali S.C."/>
            <person name="Bandaranaike D."/>
            <person name="Bellair M."/>
            <person name="Blankenburg K."/>
            <person name="Chao H."/>
            <person name="Dinh H."/>
            <person name="Doddapaneni H."/>
            <person name="Downs B."/>
            <person name="Dugan-Rocha S."/>
            <person name="Elkadiri S."/>
            <person name="Gnanaolivu R.D."/>
            <person name="Hernandez B."/>
            <person name="Javaid M."/>
            <person name="Jayaseelan J.C."/>
            <person name="Lee S."/>
            <person name="Li M."/>
            <person name="Ming W."/>
            <person name="Munidasa M."/>
            <person name="Muniz J."/>
            <person name="Nguyen L."/>
            <person name="Ongeri F."/>
            <person name="Osuji N."/>
            <person name="Pu L.-L."/>
            <person name="Puazo M."/>
            <person name="Qu C."/>
            <person name="Quiroz J."/>
            <person name="Raj R."/>
            <person name="Weissenberger G."/>
            <person name="Xin Y."/>
            <person name="Zou X."/>
            <person name="Han Y."/>
            <person name="Richards S."/>
            <person name="Worley K."/>
            <person name="Muzny D."/>
            <person name="Gibbs R."/>
        </authorList>
    </citation>
    <scope>NUCLEOTIDE SEQUENCE</scope>
    <source>
        <strain evidence="3">Sampled in the wild</strain>
    </source>
</reference>
<evidence type="ECO:0000313" key="4">
    <source>
        <dbReference type="Proteomes" id="UP000792457"/>
    </source>
</evidence>
<sequence length="92" mass="10608">MRKITQEIIGNYLHSIPSTNFLRWDYEALLQNSTFCLVPRGRRLGSFRFLESLRAGCIPVLLANAWSLPFASVIEWRSAAIWADERLLLQAK</sequence>
<reference evidence="3" key="2">
    <citation type="submission" date="2017-10" db="EMBL/GenBank/DDBJ databases">
        <title>Ladona fulva Genome sequencing and assembly.</title>
        <authorList>
            <person name="Murali S."/>
            <person name="Richards S."/>
            <person name="Bandaranaike D."/>
            <person name="Bellair M."/>
            <person name="Blankenburg K."/>
            <person name="Chao H."/>
            <person name="Dinh H."/>
            <person name="Doddapaneni H."/>
            <person name="Dugan-Rocha S."/>
            <person name="Elkadiri S."/>
            <person name="Gnanaolivu R."/>
            <person name="Hernandez B."/>
            <person name="Skinner E."/>
            <person name="Javaid M."/>
            <person name="Lee S."/>
            <person name="Li M."/>
            <person name="Ming W."/>
            <person name="Munidasa M."/>
            <person name="Muniz J."/>
            <person name="Nguyen L."/>
            <person name="Hughes D."/>
            <person name="Osuji N."/>
            <person name="Pu L.-L."/>
            <person name="Puazo M."/>
            <person name="Qu C."/>
            <person name="Quiroz J."/>
            <person name="Raj R."/>
            <person name="Weissenberger G."/>
            <person name="Xin Y."/>
            <person name="Zou X."/>
            <person name="Han Y."/>
            <person name="Worley K."/>
            <person name="Muzny D."/>
            <person name="Gibbs R."/>
        </authorList>
    </citation>
    <scope>NUCLEOTIDE SEQUENCE</scope>
    <source>
        <strain evidence="3">Sampled in the wild</strain>
    </source>
</reference>
<dbReference type="InterPro" id="IPR040911">
    <property type="entry name" value="Exostosin_GT47"/>
</dbReference>
<evidence type="ECO:0000256" key="1">
    <source>
        <dbReference type="ARBA" id="ARBA00010271"/>
    </source>
</evidence>
<comment type="caution">
    <text evidence="3">The sequence shown here is derived from an EMBL/GenBank/DDBJ whole genome shotgun (WGS) entry which is preliminary data.</text>
</comment>
<dbReference type="InterPro" id="IPR004263">
    <property type="entry name" value="Exostosin"/>
</dbReference>
<evidence type="ECO:0000313" key="3">
    <source>
        <dbReference type="EMBL" id="KAG8224635.1"/>
    </source>
</evidence>
<dbReference type="GO" id="GO:0015012">
    <property type="term" value="P:heparan sulfate proteoglycan biosynthetic process"/>
    <property type="evidence" value="ECO:0007669"/>
    <property type="project" value="UniProtKB-ARBA"/>
</dbReference>
<dbReference type="PANTHER" id="PTHR11062">
    <property type="entry name" value="EXOSTOSIN HEPARAN SULFATE GLYCOSYLTRANSFERASE -RELATED"/>
    <property type="match status" value="1"/>
</dbReference>
<dbReference type="GO" id="GO:0008375">
    <property type="term" value="F:acetylglucosaminyltransferase activity"/>
    <property type="evidence" value="ECO:0007669"/>
    <property type="project" value="TreeGrafter"/>
</dbReference>
<dbReference type="GO" id="GO:0005794">
    <property type="term" value="C:Golgi apparatus"/>
    <property type="evidence" value="ECO:0007669"/>
    <property type="project" value="TreeGrafter"/>
</dbReference>
<protein>
    <recommendedName>
        <fullName evidence="2">Exostosin GT47 domain-containing protein</fullName>
    </recommendedName>
</protein>
<gene>
    <name evidence="3" type="ORF">J437_LFUL003069</name>
</gene>
<keyword evidence="4" id="KW-1185">Reference proteome</keyword>
<accession>A0A8K0JXR4</accession>